<reference evidence="3" key="1">
    <citation type="submission" date="2018-05" db="EMBL/GenBank/DDBJ databases">
        <authorList>
            <person name="Lanie J.A."/>
            <person name="Ng W.-L."/>
            <person name="Kazmierczak K.M."/>
            <person name="Andrzejewski T.M."/>
            <person name="Davidsen T.M."/>
            <person name="Wayne K.J."/>
            <person name="Tettelin H."/>
            <person name="Glass J.I."/>
            <person name="Rusch D."/>
            <person name="Podicherti R."/>
            <person name="Tsui H.-C.T."/>
            <person name="Winkler M.E."/>
        </authorList>
    </citation>
    <scope>NUCLEOTIDE SEQUENCE</scope>
</reference>
<dbReference type="AlphaFoldDB" id="A0A382BA61"/>
<protein>
    <recommendedName>
        <fullName evidence="2">Integrase SAM-like N-terminal domain-containing protein</fullName>
    </recommendedName>
</protein>
<accession>A0A382BA61</accession>
<dbReference type="EMBL" id="UINC01028888">
    <property type="protein sequence ID" value="SVB10686.1"/>
    <property type="molecule type" value="Genomic_DNA"/>
</dbReference>
<feature type="domain" description="Integrase SAM-like N-terminal" evidence="2">
    <location>
        <begin position="3"/>
        <end position="57"/>
    </location>
</feature>
<evidence type="ECO:0000259" key="2">
    <source>
        <dbReference type="Pfam" id="PF13495"/>
    </source>
</evidence>
<gene>
    <name evidence="3" type="ORF">METZ01_LOCUS163540</name>
</gene>
<sequence length="94" mass="11050">MRHFVRDKNLTNPQNVSSDDIRVYLEDLVEEEKSRSAVDQAYNALSYFYMAVYNHDLILEGFKRPRKKKLKPVVLTVSEVRKIAISAENLKHRL</sequence>
<evidence type="ECO:0000256" key="1">
    <source>
        <dbReference type="ARBA" id="ARBA00023125"/>
    </source>
</evidence>
<dbReference type="Pfam" id="PF13495">
    <property type="entry name" value="Phage_int_SAM_4"/>
    <property type="match status" value="1"/>
</dbReference>
<organism evidence="3">
    <name type="scientific">marine metagenome</name>
    <dbReference type="NCBI Taxonomy" id="408172"/>
    <lineage>
        <taxon>unclassified sequences</taxon>
        <taxon>metagenomes</taxon>
        <taxon>ecological metagenomes</taxon>
    </lineage>
</organism>
<dbReference type="GO" id="GO:0003677">
    <property type="term" value="F:DNA binding"/>
    <property type="evidence" value="ECO:0007669"/>
    <property type="project" value="UniProtKB-KW"/>
</dbReference>
<proteinExistence type="predicted"/>
<evidence type="ECO:0000313" key="3">
    <source>
        <dbReference type="EMBL" id="SVB10686.1"/>
    </source>
</evidence>
<dbReference type="Gene3D" id="1.10.150.130">
    <property type="match status" value="1"/>
</dbReference>
<dbReference type="InterPro" id="IPR010998">
    <property type="entry name" value="Integrase_recombinase_N"/>
</dbReference>
<dbReference type="InterPro" id="IPR004107">
    <property type="entry name" value="Integrase_SAM-like_N"/>
</dbReference>
<dbReference type="GO" id="GO:0015074">
    <property type="term" value="P:DNA integration"/>
    <property type="evidence" value="ECO:0007669"/>
    <property type="project" value="InterPro"/>
</dbReference>
<name>A0A382BA61_9ZZZZ</name>
<feature type="non-terminal residue" evidence="3">
    <location>
        <position position="94"/>
    </location>
</feature>
<keyword evidence="1" id="KW-0238">DNA-binding</keyword>